<dbReference type="OrthoDB" id="945117at2"/>
<evidence type="ECO:0008006" key="4">
    <source>
        <dbReference type="Google" id="ProtNLM"/>
    </source>
</evidence>
<evidence type="ECO:0000256" key="1">
    <source>
        <dbReference type="SAM" id="SignalP"/>
    </source>
</evidence>
<evidence type="ECO:0000313" key="3">
    <source>
        <dbReference type="Proteomes" id="UP000199072"/>
    </source>
</evidence>
<dbReference type="STRING" id="1391627.SAMN05216464_102595"/>
<name>A0A1G6XQ58_9SPHI</name>
<sequence length="212" mass="23580">MKKHLLILFFLVTAAFAANAQIGKGQKYVGGSLNYNYDGYGYTNNIGFTTGTTVYTNNKITSIQFNPDFGFFMSDKWSVGIQPGYARTSGTETSNYYSNTTPTDNFTKINKYHTDAVSLGIHFRYYWMLNDRVGIFPQFGATTAHDVSNFKSGSLAIGGNPNIVFFATPKLAVNLGFGNVAYTHDYQTKSNSFNFGLNTNIGFGLNYYWGKK</sequence>
<dbReference type="AlphaFoldDB" id="A0A1G6XQ58"/>
<organism evidence="2 3">
    <name type="scientific">Mucilaginibacter pineti</name>
    <dbReference type="NCBI Taxonomy" id="1391627"/>
    <lineage>
        <taxon>Bacteria</taxon>
        <taxon>Pseudomonadati</taxon>
        <taxon>Bacteroidota</taxon>
        <taxon>Sphingobacteriia</taxon>
        <taxon>Sphingobacteriales</taxon>
        <taxon>Sphingobacteriaceae</taxon>
        <taxon>Mucilaginibacter</taxon>
    </lineage>
</organism>
<gene>
    <name evidence="2" type="ORF">SAMN05216464_102595</name>
</gene>
<protein>
    <recommendedName>
        <fullName evidence="4">Outer membrane protein beta-barrel domain-containing protein</fullName>
    </recommendedName>
</protein>
<feature type="chain" id="PRO_5011649131" description="Outer membrane protein beta-barrel domain-containing protein" evidence="1">
    <location>
        <begin position="21"/>
        <end position="212"/>
    </location>
</feature>
<keyword evidence="3" id="KW-1185">Reference proteome</keyword>
<dbReference type="EMBL" id="FNAI01000002">
    <property type="protein sequence ID" value="SDD79565.1"/>
    <property type="molecule type" value="Genomic_DNA"/>
</dbReference>
<accession>A0A1G6XQ58</accession>
<proteinExistence type="predicted"/>
<feature type="signal peptide" evidence="1">
    <location>
        <begin position="1"/>
        <end position="20"/>
    </location>
</feature>
<dbReference type="Proteomes" id="UP000199072">
    <property type="component" value="Unassembled WGS sequence"/>
</dbReference>
<keyword evidence="1" id="KW-0732">Signal</keyword>
<reference evidence="2 3" key="1">
    <citation type="submission" date="2016-10" db="EMBL/GenBank/DDBJ databases">
        <authorList>
            <person name="de Groot N.N."/>
        </authorList>
    </citation>
    <scope>NUCLEOTIDE SEQUENCE [LARGE SCALE GENOMIC DNA]</scope>
    <source>
        <strain evidence="2 3">47C3B</strain>
    </source>
</reference>
<evidence type="ECO:0000313" key="2">
    <source>
        <dbReference type="EMBL" id="SDD79565.1"/>
    </source>
</evidence>
<dbReference type="RefSeq" id="WP_091146910.1">
    <property type="nucleotide sequence ID" value="NZ_FNAI01000002.1"/>
</dbReference>